<reference evidence="1 2" key="1">
    <citation type="journal article" date="2013" name="BMC Genomics">
        <title>ContigScape: a Cytoscape plugin facilitating microbial genome gap closing.</title>
        <authorList>
            <person name="Tang B."/>
            <person name="Wang Q."/>
            <person name="Yang M."/>
            <person name="Xie F."/>
            <person name="Zhu Y."/>
            <person name="Zhuo Y."/>
            <person name="Wang S."/>
            <person name="Gao H."/>
            <person name="Ding X."/>
            <person name="Zhang L."/>
            <person name="Zhao G."/>
            <person name="Zheng H."/>
        </authorList>
    </citation>
    <scope>NUCLEOTIDE SEQUENCE [LARGE SCALE GENOMIC DNA]</scope>
    <source>
        <strain evidence="1 2">HCCB10007</strain>
    </source>
</reference>
<organism evidence="1 2">
    <name type="scientific">Amycolatopsis keratiniphila</name>
    <dbReference type="NCBI Taxonomy" id="129921"/>
    <lineage>
        <taxon>Bacteria</taxon>
        <taxon>Bacillati</taxon>
        <taxon>Actinomycetota</taxon>
        <taxon>Actinomycetes</taxon>
        <taxon>Pseudonocardiales</taxon>
        <taxon>Pseudonocardiaceae</taxon>
        <taxon>Amycolatopsis</taxon>
        <taxon>Amycolatopsis japonica group</taxon>
    </lineage>
</organism>
<sequence>MHVLGHQDLDHRPHLPFACVSPHEPTILSSHTRSAKWKPALDRRGGRGQGPVLCCRGNTFFGPRQHGRGGSGVNALPGILRPPATGIQCAHHPWGMVFACSPTP</sequence>
<evidence type="ECO:0000313" key="2">
    <source>
        <dbReference type="Proteomes" id="UP000013968"/>
    </source>
</evidence>
<dbReference type="PATRIC" id="fig|1156913.3.peg.1906"/>
<name>R4T1B1_9PSEU</name>
<dbReference type="Proteomes" id="UP000013968">
    <property type="component" value="Chromosome"/>
</dbReference>
<dbReference type="KEGG" id="aoi:AORI_1860"/>
<dbReference type="EMBL" id="CP003410">
    <property type="protein sequence ID" value="AGM04448.1"/>
    <property type="molecule type" value="Genomic_DNA"/>
</dbReference>
<protein>
    <submittedName>
        <fullName evidence="1">Uncharacterized protein</fullName>
    </submittedName>
</protein>
<evidence type="ECO:0000313" key="1">
    <source>
        <dbReference type="EMBL" id="AGM04448.1"/>
    </source>
</evidence>
<accession>R4T1B1</accession>
<keyword evidence="2" id="KW-1185">Reference proteome</keyword>
<dbReference type="AlphaFoldDB" id="R4T1B1"/>
<gene>
    <name evidence="1" type="ORF">AORI_1860</name>
</gene>
<dbReference type="HOGENOM" id="CLU_2244293_0_0_11"/>
<proteinExistence type="predicted"/>